<reference evidence="2" key="1">
    <citation type="submission" date="2008-10" db="EMBL/GenBank/DDBJ databases">
        <title>Complete sequence of Desulfovibrio vulgaris str. 'Miyazaki F'.</title>
        <authorList>
            <person name="Lucas S."/>
            <person name="Copeland A."/>
            <person name="Lapidus A."/>
            <person name="Glavina del Rio T."/>
            <person name="Dalin E."/>
            <person name="Tice H."/>
            <person name="Bruce D."/>
            <person name="Goodwin L."/>
            <person name="Pitluck S."/>
            <person name="Sims D."/>
            <person name="Brettin T."/>
            <person name="Detter J.C."/>
            <person name="Han C."/>
            <person name="Larimer F."/>
            <person name="Land M."/>
            <person name="Hauser L."/>
            <person name="Kyrpides N."/>
            <person name="Mikhailova N."/>
            <person name="Hazen T.C."/>
            <person name="Richardson P."/>
        </authorList>
    </citation>
    <scope>NUCLEOTIDE SEQUENCE</scope>
    <source>
        <strain evidence="2">Miyazaki F</strain>
    </source>
</reference>
<dbReference type="HOGENOM" id="CLU_120391_0_0_7"/>
<proteinExistence type="predicted"/>
<dbReference type="AlphaFoldDB" id="B8DK76"/>
<dbReference type="eggNOG" id="COG1321">
    <property type="taxonomic scope" value="Bacteria"/>
</dbReference>
<organism evidence="2">
    <name type="scientific">Nitratidesulfovibrio vulgaris (strain DSM 19637 / Miyazaki F)</name>
    <name type="common">Desulfovibrio vulgaris</name>
    <dbReference type="NCBI Taxonomy" id="883"/>
    <lineage>
        <taxon>Bacteria</taxon>
        <taxon>Pseudomonadati</taxon>
        <taxon>Thermodesulfobacteriota</taxon>
        <taxon>Desulfovibrionia</taxon>
        <taxon>Desulfovibrionales</taxon>
        <taxon>Desulfovibrionaceae</taxon>
        <taxon>Nitratidesulfovibrio</taxon>
    </lineage>
</organism>
<dbReference type="OrthoDB" id="5453597at2"/>
<dbReference type="Gene3D" id="1.10.10.10">
    <property type="entry name" value="Winged helix-like DNA-binding domain superfamily/Winged helix DNA-binding domain"/>
    <property type="match status" value="1"/>
</dbReference>
<accession>B8DK76</accession>
<name>B8DK76_NITV9</name>
<dbReference type="InterPro" id="IPR036390">
    <property type="entry name" value="WH_DNA-bd_sf"/>
</dbReference>
<sequence>MGWNGSTILEQLATGPKLSRQLSASLGLSVDSIHSTCRILRRKGLLSAYQGLFEITDAGRQALASGVEVKSGPGKGRSPARGRGTLRAKAWRAMRMLEGFSLDDLLTMLCDGSQPGAAANLADYLRALDGAGFLLKLPRRGNGTHPQRYRLRRDRDTGPEAPAWNKPERTLTDPNTGEVFRVPRRSELAQQGAAHDA</sequence>
<gene>
    <name evidence="2" type="ordered locus">DvMF_0715</name>
</gene>
<dbReference type="InterPro" id="IPR036388">
    <property type="entry name" value="WH-like_DNA-bd_sf"/>
</dbReference>
<dbReference type="SUPFAM" id="SSF46785">
    <property type="entry name" value="Winged helix' DNA-binding domain"/>
    <property type="match status" value="1"/>
</dbReference>
<protein>
    <submittedName>
        <fullName evidence="2">Uncharacterized protein</fullName>
    </submittedName>
</protein>
<feature type="region of interest" description="Disordered" evidence="1">
    <location>
        <begin position="143"/>
        <end position="197"/>
    </location>
</feature>
<dbReference type="STRING" id="883.DvMF_0715"/>
<dbReference type="KEGG" id="dvm:DvMF_0715"/>
<evidence type="ECO:0000313" key="2">
    <source>
        <dbReference type="EMBL" id="ACL07672.1"/>
    </source>
</evidence>
<evidence type="ECO:0000256" key="1">
    <source>
        <dbReference type="SAM" id="MobiDB-lite"/>
    </source>
</evidence>
<dbReference type="EMBL" id="CP001197">
    <property type="protein sequence ID" value="ACL07672.1"/>
    <property type="molecule type" value="Genomic_DNA"/>
</dbReference>